<name>A0A9D1DHK3_9FIRM</name>
<accession>A0A9D1DHK3</accession>
<dbReference type="PANTHER" id="PTHR10458">
    <property type="entry name" value="PEPTIDE DEFORMYLASE"/>
    <property type="match status" value="1"/>
</dbReference>
<dbReference type="Proteomes" id="UP000824239">
    <property type="component" value="Unassembled WGS sequence"/>
</dbReference>
<dbReference type="Pfam" id="PF01327">
    <property type="entry name" value="Pep_deformylase"/>
    <property type="match status" value="1"/>
</dbReference>
<proteinExistence type="inferred from homology"/>
<dbReference type="SUPFAM" id="SSF56420">
    <property type="entry name" value="Peptide deformylase"/>
    <property type="match status" value="1"/>
</dbReference>
<dbReference type="NCBIfam" id="NF006670">
    <property type="entry name" value="PRK09218.1"/>
    <property type="match status" value="1"/>
</dbReference>
<reference evidence="3" key="2">
    <citation type="journal article" date="2021" name="PeerJ">
        <title>Extensive microbial diversity within the chicken gut microbiome revealed by metagenomics and culture.</title>
        <authorList>
            <person name="Gilroy R."/>
            <person name="Ravi A."/>
            <person name="Getino M."/>
            <person name="Pursley I."/>
            <person name="Horton D.L."/>
            <person name="Alikhan N.F."/>
            <person name="Baker D."/>
            <person name="Gharbi K."/>
            <person name="Hall N."/>
            <person name="Watson M."/>
            <person name="Adriaenssens E.M."/>
            <person name="Foster-Nyarko E."/>
            <person name="Jarju S."/>
            <person name="Secka A."/>
            <person name="Antonio M."/>
            <person name="Oren A."/>
            <person name="Chaudhuri R.R."/>
            <person name="La Ragione R."/>
            <person name="Hildebrand F."/>
            <person name="Pallen M.J."/>
        </authorList>
    </citation>
    <scope>NUCLEOTIDE SEQUENCE</scope>
    <source>
        <strain evidence="3">ChiBcec15-4380</strain>
    </source>
</reference>
<comment type="similarity">
    <text evidence="1">Belongs to the polypeptide deformylase family.</text>
</comment>
<organism evidence="3 4">
    <name type="scientific">Candidatus Avoscillospira avicola</name>
    <dbReference type="NCBI Taxonomy" id="2840706"/>
    <lineage>
        <taxon>Bacteria</taxon>
        <taxon>Bacillati</taxon>
        <taxon>Bacillota</taxon>
        <taxon>Clostridia</taxon>
        <taxon>Eubacteriales</taxon>
        <taxon>Oscillospiraceae</taxon>
        <taxon>Oscillospiraceae incertae sedis</taxon>
        <taxon>Candidatus Avoscillospira</taxon>
    </lineage>
</organism>
<dbReference type="GO" id="GO:0042586">
    <property type="term" value="F:peptide deformylase activity"/>
    <property type="evidence" value="ECO:0007669"/>
    <property type="project" value="UniProtKB-EC"/>
</dbReference>
<dbReference type="InterPro" id="IPR036821">
    <property type="entry name" value="Peptide_deformylase_sf"/>
</dbReference>
<gene>
    <name evidence="3" type="ORF">IAA53_05660</name>
</gene>
<evidence type="ECO:0000256" key="2">
    <source>
        <dbReference type="ARBA" id="ARBA00023004"/>
    </source>
</evidence>
<dbReference type="PANTHER" id="PTHR10458:SF22">
    <property type="entry name" value="PEPTIDE DEFORMYLASE"/>
    <property type="match status" value="1"/>
</dbReference>
<protein>
    <submittedName>
        <fullName evidence="3">Peptide deformylase</fullName>
        <ecNumber evidence="3">3.5.1.88</ecNumber>
    </submittedName>
</protein>
<evidence type="ECO:0000313" key="3">
    <source>
        <dbReference type="EMBL" id="HIR50757.1"/>
    </source>
</evidence>
<dbReference type="CDD" id="cd00487">
    <property type="entry name" value="Pep_deformylase"/>
    <property type="match status" value="1"/>
</dbReference>
<dbReference type="PIRSF" id="PIRSF004749">
    <property type="entry name" value="Pep_def"/>
    <property type="match status" value="1"/>
</dbReference>
<reference evidence="3" key="1">
    <citation type="submission" date="2020-10" db="EMBL/GenBank/DDBJ databases">
        <authorList>
            <person name="Gilroy R."/>
        </authorList>
    </citation>
    <scope>NUCLEOTIDE SEQUENCE</scope>
    <source>
        <strain evidence="3">ChiBcec15-4380</strain>
    </source>
</reference>
<dbReference type="EMBL" id="DVHE01000047">
    <property type="protein sequence ID" value="HIR50757.1"/>
    <property type="molecule type" value="Genomic_DNA"/>
</dbReference>
<comment type="caution">
    <text evidence="3">The sequence shown here is derived from an EMBL/GenBank/DDBJ whole genome shotgun (WGS) entry which is preliminary data.</text>
</comment>
<evidence type="ECO:0000313" key="4">
    <source>
        <dbReference type="Proteomes" id="UP000824239"/>
    </source>
</evidence>
<dbReference type="PRINTS" id="PR01576">
    <property type="entry name" value="PDEFORMYLASE"/>
</dbReference>
<dbReference type="EC" id="3.5.1.88" evidence="3"/>
<keyword evidence="2" id="KW-0408">Iron</keyword>
<evidence type="ECO:0000256" key="1">
    <source>
        <dbReference type="ARBA" id="ARBA00010759"/>
    </source>
</evidence>
<dbReference type="AlphaFoldDB" id="A0A9D1DHK3"/>
<dbReference type="Gene3D" id="3.90.45.10">
    <property type="entry name" value="Peptide deformylase"/>
    <property type="match status" value="1"/>
</dbReference>
<keyword evidence="3" id="KW-0378">Hydrolase</keyword>
<sequence length="136" mass="15500">MVREICKDETILAQVSSPATPEDLPVAADLLETLEYHRQGCVGMAANMIGVCKRIIAFDNEGTYQVMFNPEILKKSGSYRTEEGCLSLSGTRQTQRWQSIKVRWQNEQFQVRIKTFTGWTAQIIQHEIDHLEGILI</sequence>
<dbReference type="InterPro" id="IPR023635">
    <property type="entry name" value="Peptide_deformylase"/>
</dbReference>